<sequence>MKTIFILVVVFIEVVFARSYPKNWRFENPYNHPSTVPQIRFKRGYYDFQSGRYIETTNSSPERIGLTNDRSREQSNQYNYNRGDYSPERYNTGGYPAQSSFEESRNYGRLNTNNNRMGKYDNGNREYLSSYTP</sequence>
<organism evidence="1 2">
    <name type="scientific">Panagrolaimus sp. PS1159</name>
    <dbReference type="NCBI Taxonomy" id="55785"/>
    <lineage>
        <taxon>Eukaryota</taxon>
        <taxon>Metazoa</taxon>
        <taxon>Ecdysozoa</taxon>
        <taxon>Nematoda</taxon>
        <taxon>Chromadorea</taxon>
        <taxon>Rhabditida</taxon>
        <taxon>Tylenchina</taxon>
        <taxon>Panagrolaimomorpha</taxon>
        <taxon>Panagrolaimoidea</taxon>
        <taxon>Panagrolaimidae</taxon>
        <taxon>Panagrolaimus</taxon>
    </lineage>
</organism>
<evidence type="ECO:0000313" key="1">
    <source>
        <dbReference type="Proteomes" id="UP000887580"/>
    </source>
</evidence>
<evidence type="ECO:0000313" key="2">
    <source>
        <dbReference type="WBParaSite" id="PS1159_v2.g16889.t1"/>
    </source>
</evidence>
<name>A0AC35FF11_9BILA</name>
<dbReference type="Proteomes" id="UP000887580">
    <property type="component" value="Unplaced"/>
</dbReference>
<protein>
    <submittedName>
        <fullName evidence="2">Uncharacterized protein</fullName>
    </submittedName>
</protein>
<dbReference type="WBParaSite" id="PS1159_v2.g16889.t1">
    <property type="protein sequence ID" value="PS1159_v2.g16889.t1"/>
    <property type="gene ID" value="PS1159_v2.g16889"/>
</dbReference>
<reference evidence="2" key="1">
    <citation type="submission" date="2022-11" db="UniProtKB">
        <authorList>
            <consortium name="WormBaseParasite"/>
        </authorList>
    </citation>
    <scope>IDENTIFICATION</scope>
</reference>
<accession>A0AC35FF11</accession>
<proteinExistence type="predicted"/>